<dbReference type="GO" id="GO:0016020">
    <property type="term" value="C:membrane"/>
    <property type="evidence" value="ECO:0007669"/>
    <property type="project" value="UniProtKB-SubCell"/>
</dbReference>
<dbReference type="Pfam" id="PF14880">
    <property type="entry name" value="COX14"/>
    <property type="match status" value="1"/>
</dbReference>
<dbReference type="InterPro" id="IPR029208">
    <property type="entry name" value="COX14"/>
</dbReference>
<keyword evidence="2 5" id="KW-0812">Transmembrane</keyword>
<comment type="subcellular location">
    <subcellularLocation>
        <location evidence="1">Membrane</location>
        <topology evidence="1">Single-pass membrane protein</topology>
    </subcellularLocation>
</comment>
<dbReference type="EMBL" id="PQFF01000250">
    <property type="protein sequence ID" value="RHZ70254.1"/>
    <property type="molecule type" value="Genomic_DNA"/>
</dbReference>
<accession>A0A397IA37</accession>
<proteinExistence type="predicted"/>
<reference evidence="6 7" key="1">
    <citation type="submission" date="2018-08" db="EMBL/GenBank/DDBJ databases">
        <title>Genome and evolution of the arbuscular mycorrhizal fungus Diversispora epigaea (formerly Glomus versiforme) and its bacterial endosymbionts.</title>
        <authorList>
            <person name="Sun X."/>
            <person name="Fei Z."/>
            <person name="Harrison M."/>
        </authorList>
    </citation>
    <scope>NUCLEOTIDE SEQUENCE [LARGE SCALE GENOMIC DNA]</scope>
    <source>
        <strain evidence="6 7">IT104</strain>
    </source>
</reference>
<keyword evidence="7" id="KW-1185">Reference proteome</keyword>
<evidence type="ECO:0000256" key="3">
    <source>
        <dbReference type="ARBA" id="ARBA00022989"/>
    </source>
</evidence>
<evidence type="ECO:0000256" key="1">
    <source>
        <dbReference type="ARBA" id="ARBA00004167"/>
    </source>
</evidence>
<dbReference type="Proteomes" id="UP000266861">
    <property type="component" value="Unassembled WGS sequence"/>
</dbReference>
<evidence type="ECO:0000256" key="5">
    <source>
        <dbReference type="SAM" id="Phobius"/>
    </source>
</evidence>
<dbReference type="AlphaFoldDB" id="A0A397IA37"/>
<evidence type="ECO:0000256" key="2">
    <source>
        <dbReference type="ARBA" id="ARBA00022692"/>
    </source>
</evidence>
<name>A0A397IA37_9GLOM</name>
<gene>
    <name evidence="6" type="ORF">Glove_273g17</name>
</gene>
<evidence type="ECO:0000313" key="6">
    <source>
        <dbReference type="EMBL" id="RHZ70254.1"/>
    </source>
</evidence>
<evidence type="ECO:0000256" key="4">
    <source>
        <dbReference type="ARBA" id="ARBA00023136"/>
    </source>
</evidence>
<organism evidence="6 7">
    <name type="scientific">Diversispora epigaea</name>
    <dbReference type="NCBI Taxonomy" id="1348612"/>
    <lineage>
        <taxon>Eukaryota</taxon>
        <taxon>Fungi</taxon>
        <taxon>Fungi incertae sedis</taxon>
        <taxon>Mucoromycota</taxon>
        <taxon>Glomeromycotina</taxon>
        <taxon>Glomeromycetes</taxon>
        <taxon>Diversisporales</taxon>
        <taxon>Diversisporaceae</taxon>
        <taxon>Diversispora</taxon>
    </lineage>
</organism>
<feature type="transmembrane region" description="Helical" evidence="5">
    <location>
        <begin position="50"/>
        <end position="70"/>
    </location>
</feature>
<keyword evidence="3 5" id="KW-1133">Transmembrane helix</keyword>
<comment type="caution">
    <text evidence="6">The sequence shown here is derived from an EMBL/GenBank/DDBJ whole genome shotgun (WGS) entry which is preliminary data.</text>
</comment>
<protein>
    <submittedName>
        <fullName evidence="6">Uncharacterized protein</fullName>
    </submittedName>
</protein>
<sequence length="105" mass="12112">MNLKLLRDRLEIIFKKIDIKNNQIQPFFHLSLLLLKMPIGIKIADFAHKAVVITLVGTAVFGFVTVGMQLNRRLAKRKEWTTQKELEQLSQNEKLPIQNDNPSTT</sequence>
<evidence type="ECO:0000313" key="7">
    <source>
        <dbReference type="Proteomes" id="UP000266861"/>
    </source>
</evidence>
<keyword evidence="4 5" id="KW-0472">Membrane</keyword>